<evidence type="ECO:0000256" key="8">
    <source>
        <dbReference type="HAMAP-Rule" id="MF_01430"/>
    </source>
</evidence>
<name>A0AAW5R5G7_9HYPH</name>
<keyword evidence="2 8" id="KW-1134">Transmembrane beta strand</keyword>
<feature type="domain" description="POTRA" evidence="10">
    <location>
        <begin position="107"/>
        <end position="184"/>
    </location>
</feature>
<keyword evidence="5 8" id="KW-0677">Repeat</keyword>
<evidence type="ECO:0000256" key="5">
    <source>
        <dbReference type="ARBA" id="ARBA00022737"/>
    </source>
</evidence>
<dbReference type="InterPro" id="IPR010827">
    <property type="entry name" value="BamA/TamA_POTRA"/>
</dbReference>
<comment type="subcellular location">
    <subcellularLocation>
        <location evidence="8">Cell outer membrane</location>
    </subcellularLocation>
    <subcellularLocation>
        <location evidence="1">Membrane</location>
    </subcellularLocation>
</comment>
<dbReference type="RefSeq" id="WP_261617956.1">
    <property type="nucleotide sequence ID" value="NZ_JALIDZ010000012.1"/>
</dbReference>
<accession>A0AAW5R5G7</accession>
<comment type="function">
    <text evidence="8">Part of the outer membrane protein assembly complex, which is involved in assembly and insertion of beta-barrel proteins into the outer membrane.</text>
</comment>
<evidence type="ECO:0000256" key="6">
    <source>
        <dbReference type="ARBA" id="ARBA00023136"/>
    </source>
</evidence>
<protein>
    <recommendedName>
        <fullName evidence="8 9">Outer membrane protein assembly factor BamA</fullName>
    </recommendedName>
</protein>
<dbReference type="GO" id="GO:0043165">
    <property type="term" value="P:Gram-negative-bacterium-type cell outer membrane assembly"/>
    <property type="evidence" value="ECO:0007669"/>
    <property type="project" value="UniProtKB-UniRule"/>
</dbReference>
<comment type="subunit">
    <text evidence="8">Part of the Bam complex.</text>
</comment>
<keyword evidence="3 8" id="KW-0812">Transmembrane</keyword>
<dbReference type="GO" id="GO:0051205">
    <property type="term" value="P:protein insertion into membrane"/>
    <property type="evidence" value="ECO:0007669"/>
    <property type="project" value="UniProtKB-UniRule"/>
</dbReference>
<evidence type="ECO:0000259" key="10">
    <source>
        <dbReference type="PROSITE" id="PS51779"/>
    </source>
</evidence>
<dbReference type="HAMAP" id="MF_01430">
    <property type="entry name" value="OM_assembly_BamA"/>
    <property type="match status" value="1"/>
</dbReference>
<dbReference type="Proteomes" id="UP001320898">
    <property type="component" value="Unassembled WGS sequence"/>
</dbReference>
<keyword evidence="4 8" id="KW-0732">Signal</keyword>
<evidence type="ECO:0000256" key="1">
    <source>
        <dbReference type="ARBA" id="ARBA00004370"/>
    </source>
</evidence>
<evidence type="ECO:0000256" key="2">
    <source>
        <dbReference type="ARBA" id="ARBA00022452"/>
    </source>
</evidence>
<dbReference type="Pfam" id="PF07244">
    <property type="entry name" value="POTRA"/>
    <property type="match status" value="5"/>
</dbReference>
<dbReference type="PIRSF" id="PIRSF006076">
    <property type="entry name" value="OM_assembly_OMP85"/>
    <property type="match status" value="1"/>
</dbReference>
<dbReference type="Gene3D" id="2.40.160.50">
    <property type="entry name" value="membrane protein fhac: a member of the omp85/tpsb transporter family"/>
    <property type="match status" value="1"/>
</dbReference>
<gene>
    <name evidence="8 11" type="primary">bamA</name>
    <name evidence="11" type="ORF">MUB46_21080</name>
</gene>
<feature type="domain" description="POTRA" evidence="10">
    <location>
        <begin position="39"/>
        <end position="106"/>
    </location>
</feature>
<evidence type="ECO:0000313" key="11">
    <source>
        <dbReference type="EMBL" id="MCT8974369.1"/>
    </source>
</evidence>
<dbReference type="InterPro" id="IPR023707">
    <property type="entry name" value="OM_assembly_BamA"/>
</dbReference>
<evidence type="ECO:0000256" key="7">
    <source>
        <dbReference type="ARBA" id="ARBA00023237"/>
    </source>
</evidence>
<feature type="domain" description="POTRA" evidence="10">
    <location>
        <begin position="360"/>
        <end position="433"/>
    </location>
</feature>
<evidence type="ECO:0000313" key="12">
    <source>
        <dbReference type="Proteomes" id="UP001320898"/>
    </source>
</evidence>
<organism evidence="11 12">
    <name type="scientific">Microbaculum marinisediminis</name>
    <dbReference type="NCBI Taxonomy" id="2931392"/>
    <lineage>
        <taxon>Bacteria</taxon>
        <taxon>Pseudomonadati</taxon>
        <taxon>Pseudomonadota</taxon>
        <taxon>Alphaproteobacteria</taxon>
        <taxon>Hyphomicrobiales</taxon>
        <taxon>Tepidamorphaceae</taxon>
        <taxon>Microbaculum</taxon>
    </lineage>
</organism>
<dbReference type="Pfam" id="PF01103">
    <property type="entry name" value="Omp85"/>
    <property type="match status" value="1"/>
</dbReference>
<comment type="similarity">
    <text evidence="8">Belongs to the BamA family.</text>
</comment>
<keyword evidence="7 8" id="KW-0998">Cell outer membrane</keyword>
<evidence type="ECO:0000256" key="9">
    <source>
        <dbReference type="NCBIfam" id="TIGR03303"/>
    </source>
</evidence>
<dbReference type="PANTHER" id="PTHR12815:SF23">
    <property type="entry name" value="OUTER MEMBRANE PROTEIN ASSEMBLY FACTOR BAMA"/>
    <property type="match status" value="1"/>
</dbReference>
<dbReference type="Gene3D" id="3.10.20.310">
    <property type="entry name" value="membrane protein fhac"/>
    <property type="match status" value="5"/>
</dbReference>
<keyword evidence="12" id="KW-1185">Reference proteome</keyword>
<dbReference type="EMBL" id="JALIDZ010000012">
    <property type="protein sequence ID" value="MCT8974369.1"/>
    <property type="molecule type" value="Genomic_DNA"/>
</dbReference>
<dbReference type="GO" id="GO:0009279">
    <property type="term" value="C:cell outer membrane"/>
    <property type="evidence" value="ECO:0007669"/>
    <property type="project" value="UniProtKB-SubCell"/>
</dbReference>
<evidence type="ECO:0000256" key="3">
    <source>
        <dbReference type="ARBA" id="ARBA00022692"/>
    </source>
</evidence>
<dbReference type="InterPro" id="IPR034746">
    <property type="entry name" value="POTRA"/>
</dbReference>
<evidence type="ECO:0000256" key="4">
    <source>
        <dbReference type="ARBA" id="ARBA00022729"/>
    </source>
</evidence>
<reference evidence="11 12" key="1">
    <citation type="submission" date="2022-04" db="EMBL/GenBank/DDBJ databases">
        <authorList>
            <person name="Ye Y.-Q."/>
            <person name="Du Z.-J."/>
        </authorList>
    </citation>
    <scope>NUCLEOTIDE SEQUENCE [LARGE SCALE GENOMIC DNA]</scope>
    <source>
        <strain evidence="11 12">A6E488</strain>
    </source>
</reference>
<keyword evidence="6 8" id="KW-0472">Membrane</keyword>
<dbReference type="InterPro" id="IPR000184">
    <property type="entry name" value="Bac_surfAg_D15"/>
</dbReference>
<comment type="caution">
    <text evidence="11">The sequence shown here is derived from an EMBL/GenBank/DDBJ whole genome shotgun (WGS) entry which is preliminary data.</text>
</comment>
<proteinExistence type="inferred from homology"/>
<dbReference type="AlphaFoldDB" id="A0AAW5R5G7"/>
<dbReference type="NCBIfam" id="TIGR03303">
    <property type="entry name" value="OM_YaeT"/>
    <property type="match status" value="1"/>
</dbReference>
<sequence>MNSIVRFLKRGAGLVVVSVALMSAPQGGEWFGVASAQAQTVRTIEVEGNRRVDAETIKSYVSIQPGQSYSAYGADDSLKTLFATGLFADVSLTMRGSTLVVKVVENPIVNIVSFEGNKKVKDEVLLSEIESQPRSVLTRAKIEGDTQRILEIYRRSGRFGAQVVPKVIDLPDNRANLVFEIDEGDKTSVVGINFIGNRAYGDDTLRDVMTTTQRNWLSWLKATDVYDPERLQADQELLRRFYLKHGYADFRVISAVAELDRERNAFYITVTVDEGDKYDFGVVDVQAYVRDVDPESLRGIIKTRAGDTYNADLVESTLEDMTLELANSGYAFAQVRPRGDRDYENKTINLTYVVEEGPRVYIERINIRGNTRTLDRVIRREFDFAEGDAFNAVMIDRAKRRLEDLRYFKSVNISRAQGSAPDRIVVNVDVVEQPTGEISVGGGYSTRDGFVADLSITERNLLGRGQILTIGGSIGERKQAFDFSFTEPFFLGRRLAAGIDVFYRDLDYTDTSSYKAMAAGGGARLGFQLNQETSFQGRYRIYQSDIQTNSYLMDGCGPNTAASLAMQTCGVPARATPGGPIYRFPNGGDTNGDGIADVFAPEASIAINAAQGKRLYSVFGYDLVYSTLDSFTRPHDGLYLRFSQDLAGAGGDAKYLRSDAEARYYKEMAPEVVGLVKLTGGVMNGWGGYDIPVTDTYFKGGETIRGFDTSGYGPRDLTPGGQRDALGGKVYAAATAEVQFPIPFVPDEFGFRGAFFADAGILFDVGDTGPLMITQPGGRQLTLTLAECSSVNPGGWTGVVPGGANGCYVDDTEPRASVGFSLLWDSPFGPLRADLGYAVLKEDYDNTQIFRFGAGKQF</sequence>
<dbReference type="PROSITE" id="PS51779">
    <property type="entry name" value="POTRA"/>
    <property type="match status" value="3"/>
</dbReference>
<dbReference type="InterPro" id="IPR039910">
    <property type="entry name" value="D15-like"/>
</dbReference>
<dbReference type="PANTHER" id="PTHR12815">
    <property type="entry name" value="SORTING AND ASSEMBLY MACHINERY SAMM50 PROTEIN FAMILY MEMBER"/>
    <property type="match status" value="1"/>
</dbReference>